<dbReference type="SMART" id="SM00671">
    <property type="entry name" value="SEL1"/>
    <property type="match status" value="4"/>
</dbReference>
<evidence type="ECO:0008006" key="3">
    <source>
        <dbReference type="Google" id="ProtNLM"/>
    </source>
</evidence>
<geneLocation type="plasmid" evidence="2">
    <name>pPNK</name>
</geneLocation>
<dbReference type="PANTHER" id="PTHR11102">
    <property type="entry name" value="SEL-1-LIKE PROTEIN"/>
    <property type="match status" value="1"/>
</dbReference>
<proteinExistence type="predicted"/>
<dbReference type="Pfam" id="PF08238">
    <property type="entry name" value="Sel1"/>
    <property type="match status" value="4"/>
</dbReference>
<evidence type="ECO:0000313" key="2">
    <source>
        <dbReference type="Proteomes" id="UP000069902"/>
    </source>
</evidence>
<keyword evidence="2" id="KW-1185">Reference proteome</keyword>
<dbReference type="PATRIC" id="fig|389348.3.peg.2831"/>
<dbReference type="KEGG" id="pnl:PNK_p0066"/>
<reference evidence="2" key="1">
    <citation type="submission" date="2015-09" db="EMBL/GenBank/DDBJ databases">
        <authorList>
            <person name="Bertelli C."/>
        </authorList>
    </citation>
    <scope>NUCLEOTIDE SEQUENCE [LARGE SCALE GENOMIC DNA]</scope>
    <source>
        <strain evidence="2">KNic</strain>
        <plasmid evidence="2">pPNK</plasmid>
    </source>
</reference>
<organism evidence="1 2">
    <name type="scientific">Candidatus Protochlamydia naegleriophila</name>
    <dbReference type="NCBI Taxonomy" id="389348"/>
    <lineage>
        <taxon>Bacteria</taxon>
        <taxon>Pseudomonadati</taxon>
        <taxon>Chlamydiota</taxon>
        <taxon>Chlamydiia</taxon>
        <taxon>Parachlamydiales</taxon>
        <taxon>Parachlamydiaceae</taxon>
        <taxon>Candidatus Protochlamydia</taxon>
    </lineage>
</organism>
<dbReference type="InterPro" id="IPR050767">
    <property type="entry name" value="Sel1_AlgK"/>
</dbReference>
<sequence>MHMHRQHQFVFLQNKASQEDVGAQLLVAKEYLSGKQIQASKQISYDYFKLASDQGNAEASYFLAKDEQTINPWSEKSLFYFDRAAHQKHLQSIWLLFEHYHYGEFCQELQKKALIYLRLGAELDHTKCQYHLGEYYLRGFGGLTPSIEEAFKYFKLAAEKGHVGAFKSLQPRILHPSAQSVDISIYEETQDLSVLKRTLESWGHQPIFLEIPASHGKKLKLFVRLWSKILI</sequence>
<dbReference type="AlphaFoldDB" id="A0A0U5JE13"/>
<dbReference type="PANTHER" id="PTHR11102:SF147">
    <property type="entry name" value="SEL1L ADAPTOR SUBUNIT OF ERAD E3 UBIQUITIN LIGASE"/>
    <property type="match status" value="1"/>
</dbReference>
<dbReference type="Proteomes" id="UP000069902">
    <property type="component" value="Plasmid pPNK"/>
</dbReference>
<dbReference type="SUPFAM" id="SSF81901">
    <property type="entry name" value="HCP-like"/>
    <property type="match status" value="1"/>
</dbReference>
<dbReference type="Gene3D" id="1.25.40.10">
    <property type="entry name" value="Tetratricopeptide repeat domain"/>
    <property type="match status" value="2"/>
</dbReference>
<dbReference type="InterPro" id="IPR006597">
    <property type="entry name" value="Sel1-like"/>
</dbReference>
<dbReference type="InterPro" id="IPR011990">
    <property type="entry name" value="TPR-like_helical_dom_sf"/>
</dbReference>
<gene>
    <name evidence="1" type="ORF">PNK_p0066</name>
</gene>
<dbReference type="GO" id="GO:0036503">
    <property type="term" value="P:ERAD pathway"/>
    <property type="evidence" value="ECO:0007669"/>
    <property type="project" value="TreeGrafter"/>
</dbReference>
<dbReference type="EMBL" id="LN879503">
    <property type="protein sequence ID" value="CUI18120.1"/>
    <property type="molecule type" value="Genomic_DNA"/>
</dbReference>
<protein>
    <recommendedName>
        <fullName evidence="3">Sel1 repeat family protein</fullName>
    </recommendedName>
</protein>
<evidence type="ECO:0000313" key="1">
    <source>
        <dbReference type="EMBL" id="CUI18120.1"/>
    </source>
</evidence>
<dbReference type="InParanoid" id="A0A0U5JE13"/>
<name>A0A0U5JE13_9BACT</name>
<accession>A0A0U5JE13</accession>